<feature type="region of interest" description="Disordered" evidence="1">
    <location>
        <begin position="179"/>
        <end position="215"/>
    </location>
</feature>
<proteinExistence type="predicted"/>
<comment type="caution">
    <text evidence="2">The sequence shown here is derived from an EMBL/GenBank/DDBJ whole genome shotgun (WGS) entry which is preliminary data.</text>
</comment>
<name>A0A543GCU1_9PSEU</name>
<reference evidence="2 3" key="1">
    <citation type="submission" date="2019-06" db="EMBL/GenBank/DDBJ databases">
        <title>Sequencing the genomes of 1000 actinobacteria strains.</title>
        <authorList>
            <person name="Klenk H.-P."/>
        </authorList>
    </citation>
    <scope>NUCLEOTIDE SEQUENCE [LARGE SCALE GENOMIC DNA]</scope>
    <source>
        <strain evidence="2 3">DSM 45511</strain>
    </source>
</reference>
<dbReference type="AlphaFoldDB" id="A0A543GCU1"/>
<keyword evidence="3" id="KW-1185">Reference proteome</keyword>
<organism evidence="2 3">
    <name type="scientific">Pseudonocardia cypriaca</name>
    <dbReference type="NCBI Taxonomy" id="882449"/>
    <lineage>
        <taxon>Bacteria</taxon>
        <taxon>Bacillati</taxon>
        <taxon>Actinomycetota</taxon>
        <taxon>Actinomycetes</taxon>
        <taxon>Pseudonocardiales</taxon>
        <taxon>Pseudonocardiaceae</taxon>
        <taxon>Pseudonocardia</taxon>
    </lineage>
</organism>
<evidence type="ECO:0000313" key="3">
    <source>
        <dbReference type="Proteomes" id="UP000319818"/>
    </source>
</evidence>
<evidence type="ECO:0000313" key="2">
    <source>
        <dbReference type="EMBL" id="TQM43903.1"/>
    </source>
</evidence>
<accession>A0A543GCU1</accession>
<dbReference type="EMBL" id="VFPH01000001">
    <property type="protein sequence ID" value="TQM43903.1"/>
    <property type="molecule type" value="Genomic_DNA"/>
</dbReference>
<evidence type="ECO:0000256" key="1">
    <source>
        <dbReference type="SAM" id="MobiDB-lite"/>
    </source>
</evidence>
<dbReference type="Proteomes" id="UP000319818">
    <property type="component" value="Unassembled WGS sequence"/>
</dbReference>
<protein>
    <submittedName>
        <fullName evidence="2">Uncharacterized protein</fullName>
    </submittedName>
</protein>
<gene>
    <name evidence="2" type="ORF">FB388_1258</name>
</gene>
<sequence>MRSPRDPAVLLAAVRATGALPVNDITQAELEAMRRRAKSAGRMLLRCASPSDSTARRAYGIVTLGWSPHATPSPEDSNAYPVRRLSPTTRLTWACCLGLAWPDRTADPFPGEPFTTSLVIDVAAELGLAASWVNGALKHELIPALLVEVSRGTVRLGPAAAAIPPAFIDAMRRFHHQLPRPDGLSASGRRPSEEDDGELPFITPPAVTPEEDWEW</sequence>